<feature type="transmembrane region" description="Helical" evidence="2">
    <location>
        <begin position="387"/>
        <end position="407"/>
    </location>
</feature>
<evidence type="ECO:0000313" key="3">
    <source>
        <dbReference type="EMBL" id="VDG75923.1"/>
    </source>
</evidence>
<dbReference type="AlphaFoldDB" id="A0A7Z9C949"/>
<organism evidence="3 4">
    <name type="scientific">Actinobaculum suis</name>
    <dbReference type="NCBI Taxonomy" id="1657"/>
    <lineage>
        <taxon>Bacteria</taxon>
        <taxon>Bacillati</taxon>
        <taxon>Actinomycetota</taxon>
        <taxon>Actinomycetes</taxon>
        <taxon>Actinomycetales</taxon>
        <taxon>Actinomycetaceae</taxon>
        <taxon>Actinobaculum</taxon>
    </lineage>
</organism>
<feature type="transmembrane region" description="Helical" evidence="2">
    <location>
        <begin position="138"/>
        <end position="159"/>
    </location>
</feature>
<sequence length="582" mass="63675">MEKTRAKHAGAARSKGRASGQHRWFFPRCFAALFAVVFGLSLLTAPFAGPDEQAHFRYGYAVVTGQAPLESDTVLVPRYLAAADMQCWNDHPEDVRTCPAANLHAGNTEIRVPTTAANYPPLHYLLTCWPLLFTQGPLALIAVRFLSAAVFSMLTSYGLSQLSRAGRRGRAALPIFAALLFPTCLAVGSVLNPQALELGCAIAFAGLCIRLLGSAAAPAVTNSPGKDSSRADYAQSNSPSASAIAAIPSGRILLAMAPILVLWILARPVGPFWVAVVAVVFALALGWRTCLALLRRRESWIAAASAFAACLVWLWWRYLSAATVPVAGNVDYGELLLQVLSKLQLHLSSVLAWVSVPVPNYLRYLAEALLIGTLIIGIWRGNRREKIALAAGIVFFPLTILVVNGQVYAEAGYMWQLRYSYALLMPILMLACYAAANRNQEPATQRNGGIAEKKNNTAGARNSAVRTKSAVRTNSEVRTNSANGVENVFRGIWIGMCLVLWIGFLWNFPQRMWLGTARMNPSLLPGMVIAAWLFAAVAVFCWFWLIGHWERNLDTERGKMYARKPVFGTIKRKRTAKLARRS</sequence>
<feature type="region of interest" description="Disordered" evidence="1">
    <location>
        <begin position="444"/>
        <end position="465"/>
    </location>
</feature>
<evidence type="ECO:0000256" key="2">
    <source>
        <dbReference type="SAM" id="Phobius"/>
    </source>
</evidence>
<feature type="transmembrane region" description="Helical" evidence="2">
    <location>
        <begin position="488"/>
        <end position="506"/>
    </location>
</feature>
<dbReference type="RefSeq" id="WP_185933795.1">
    <property type="nucleotide sequence ID" value="NZ_UYIO01000001.1"/>
</dbReference>
<reference evidence="3 4" key="1">
    <citation type="submission" date="2018-11" db="EMBL/GenBank/DDBJ databases">
        <authorList>
            <consortium name="Pathogen Informatics"/>
        </authorList>
    </citation>
    <scope>NUCLEOTIDE SEQUENCE [LARGE SCALE GENOMIC DNA]</scope>
    <source>
        <strain evidence="3 4">NCTC10327</strain>
    </source>
</reference>
<feature type="transmembrane region" description="Helical" evidence="2">
    <location>
        <begin position="526"/>
        <end position="547"/>
    </location>
</feature>
<protein>
    <submittedName>
        <fullName evidence="3">Predicted membrane protein (DUF2142)</fullName>
    </submittedName>
</protein>
<dbReference type="Proteomes" id="UP000269974">
    <property type="component" value="Unassembled WGS sequence"/>
</dbReference>
<proteinExistence type="predicted"/>
<keyword evidence="2" id="KW-0812">Transmembrane</keyword>
<feature type="transmembrane region" description="Helical" evidence="2">
    <location>
        <begin position="419"/>
        <end position="436"/>
    </location>
</feature>
<dbReference type="InterPro" id="IPR018674">
    <property type="entry name" value="DUF2142_membrane"/>
</dbReference>
<comment type="caution">
    <text evidence="3">The sequence shown here is derived from an EMBL/GenBank/DDBJ whole genome shotgun (WGS) entry which is preliminary data.</text>
</comment>
<evidence type="ECO:0000256" key="1">
    <source>
        <dbReference type="SAM" id="MobiDB-lite"/>
    </source>
</evidence>
<feature type="transmembrane region" description="Helical" evidence="2">
    <location>
        <begin position="300"/>
        <end position="316"/>
    </location>
</feature>
<dbReference type="EMBL" id="UYIO01000001">
    <property type="protein sequence ID" value="VDG75923.1"/>
    <property type="molecule type" value="Genomic_DNA"/>
</dbReference>
<feature type="compositionally biased region" description="Polar residues" evidence="1">
    <location>
        <begin position="456"/>
        <end position="465"/>
    </location>
</feature>
<feature type="transmembrane region" description="Helical" evidence="2">
    <location>
        <begin position="361"/>
        <end position="380"/>
    </location>
</feature>
<dbReference type="Pfam" id="PF09913">
    <property type="entry name" value="DUF2142"/>
    <property type="match status" value="1"/>
</dbReference>
<gene>
    <name evidence="3" type="ORF">NCTC10327_00608</name>
</gene>
<keyword evidence="2" id="KW-0472">Membrane</keyword>
<feature type="transmembrane region" description="Helical" evidence="2">
    <location>
        <begin position="196"/>
        <end position="220"/>
    </location>
</feature>
<evidence type="ECO:0000313" key="4">
    <source>
        <dbReference type="Proteomes" id="UP000269974"/>
    </source>
</evidence>
<feature type="transmembrane region" description="Helical" evidence="2">
    <location>
        <begin position="171"/>
        <end position="190"/>
    </location>
</feature>
<name>A0A7Z9C949_9ACTO</name>
<keyword evidence="2" id="KW-1133">Transmembrane helix</keyword>
<feature type="transmembrane region" description="Helical" evidence="2">
    <location>
        <begin position="25"/>
        <end position="48"/>
    </location>
</feature>
<feature type="transmembrane region" description="Helical" evidence="2">
    <location>
        <begin position="272"/>
        <end position="293"/>
    </location>
</feature>
<feature type="transmembrane region" description="Helical" evidence="2">
    <location>
        <begin position="241"/>
        <end position="266"/>
    </location>
</feature>
<accession>A0A7Z9C949</accession>